<accession>A0ABN1G9K2</accession>
<dbReference type="InterPro" id="IPR001854">
    <property type="entry name" value="Ribosomal_uL29"/>
</dbReference>
<evidence type="ECO:0000256" key="5">
    <source>
        <dbReference type="HAMAP-Rule" id="MF_00374"/>
    </source>
</evidence>
<protein>
    <recommendedName>
        <fullName evidence="4 5">Large ribosomal subunit protein uL29</fullName>
    </recommendedName>
</protein>
<dbReference type="EMBL" id="BAAAFZ010000115">
    <property type="protein sequence ID" value="GAA0606923.1"/>
    <property type="molecule type" value="Genomic_DNA"/>
</dbReference>
<comment type="caution">
    <text evidence="6">The sequence shown here is derived from an EMBL/GenBank/DDBJ whole genome shotgun (WGS) entry which is preliminary data.</text>
</comment>
<organism evidence="6 7">
    <name type="scientific">Craurococcus roseus</name>
    <dbReference type="NCBI Taxonomy" id="77585"/>
    <lineage>
        <taxon>Bacteria</taxon>
        <taxon>Pseudomonadati</taxon>
        <taxon>Pseudomonadota</taxon>
        <taxon>Alphaproteobacteria</taxon>
        <taxon>Acetobacterales</taxon>
        <taxon>Acetobacteraceae</taxon>
        <taxon>Craurococcus</taxon>
    </lineage>
</organism>
<dbReference type="InterPro" id="IPR036049">
    <property type="entry name" value="Ribosomal_uL29_sf"/>
</dbReference>
<sequence length="75" mass="8318">MATGTKIADVRAKSDDELKAMVLDLRKEQFNLRFQRASGQLEATGRIKAVRRDIARAKTILGERHRAAAANQPKG</sequence>
<evidence type="ECO:0000256" key="3">
    <source>
        <dbReference type="ARBA" id="ARBA00023274"/>
    </source>
</evidence>
<evidence type="ECO:0000313" key="6">
    <source>
        <dbReference type="EMBL" id="GAA0606923.1"/>
    </source>
</evidence>
<dbReference type="CDD" id="cd00427">
    <property type="entry name" value="Ribosomal_L29_HIP"/>
    <property type="match status" value="1"/>
</dbReference>
<keyword evidence="7" id="KW-1185">Reference proteome</keyword>
<dbReference type="SUPFAM" id="SSF46561">
    <property type="entry name" value="Ribosomal protein L29 (L29p)"/>
    <property type="match status" value="1"/>
</dbReference>
<evidence type="ECO:0000256" key="4">
    <source>
        <dbReference type="ARBA" id="ARBA00035204"/>
    </source>
</evidence>
<dbReference type="Gene3D" id="1.10.287.310">
    <property type="match status" value="1"/>
</dbReference>
<gene>
    <name evidence="5 6" type="primary">rpmC</name>
    <name evidence="6" type="ORF">GCM10009416_49980</name>
</gene>
<dbReference type="Pfam" id="PF00831">
    <property type="entry name" value="Ribosomal_L29"/>
    <property type="match status" value="1"/>
</dbReference>
<dbReference type="PANTHER" id="PTHR10916">
    <property type="entry name" value="60S RIBOSOMAL PROTEIN L35/50S RIBOSOMAL PROTEIN L29"/>
    <property type="match status" value="1"/>
</dbReference>
<dbReference type="PANTHER" id="PTHR10916:SF0">
    <property type="entry name" value="LARGE RIBOSOMAL SUBUNIT PROTEIN UL29C"/>
    <property type="match status" value="1"/>
</dbReference>
<reference evidence="6 7" key="1">
    <citation type="journal article" date="2019" name="Int. J. Syst. Evol. Microbiol.">
        <title>The Global Catalogue of Microorganisms (GCM) 10K type strain sequencing project: providing services to taxonomists for standard genome sequencing and annotation.</title>
        <authorList>
            <consortium name="The Broad Institute Genomics Platform"/>
            <consortium name="The Broad Institute Genome Sequencing Center for Infectious Disease"/>
            <person name="Wu L."/>
            <person name="Ma J."/>
        </authorList>
    </citation>
    <scope>NUCLEOTIDE SEQUENCE [LARGE SCALE GENOMIC DNA]</scope>
    <source>
        <strain evidence="6 7">JCM 9933</strain>
    </source>
</reference>
<proteinExistence type="inferred from homology"/>
<dbReference type="Proteomes" id="UP001501588">
    <property type="component" value="Unassembled WGS sequence"/>
</dbReference>
<evidence type="ECO:0000256" key="2">
    <source>
        <dbReference type="ARBA" id="ARBA00022980"/>
    </source>
</evidence>
<keyword evidence="3 5" id="KW-0687">Ribonucleoprotein</keyword>
<dbReference type="NCBIfam" id="TIGR00012">
    <property type="entry name" value="L29"/>
    <property type="match status" value="1"/>
</dbReference>
<keyword evidence="2 5" id="KW-0689">Ribosomal protein</keyword>
<comment type="similarity">
    <text evidence="1 5">Belongs to the universal ribosomal protein uL29 family.</text>
</comment>
<evidence type="ECO:0000256" key="1">
    <source>
        <dbReference type="ARBA" id="ARBA00009254"/>
    </source>
</evidence>
<dbReference type="InterPro" id="IPR050063">
    <property type="entry name" value="Ribosomal_protein_uL29"/>
</dbReference>
<dbReference type="RefSeq" id="WP_343898186.1">
    <property type="nucleotide sequence ID" value="NZ_BAAAFZ010000115.1"/>
</dbReference>
<evidence type="ECO:0000313" key="7">
    <source>
        <dbReference type="Proteomes" id="UP001501588"/>
    </source>
</evidence>
<name>A0ABN1G9K2_9PROT</name>
<dbReference type="GO" id="GO:0005840">
    <property type="term" value="C:ribosome"/>
    <property type="evidence" value="ECO:0007669"/>
    <property type="project" value="UniProtKB-KW"/>
</dbReference>
<dbReference type="HAMAP" id="MF_00374">
    <property type="entry name" value="Ribosomal_uL29"/>
    <property type="match status" value="1"/>
</dbReference>